<dbReference type="InterPro" id="IPR040453">
    <property type="entry name" value="Mnd1_HTH"/>
</dbReference>
<feature type="coiled-coil region" evidence="1">
    <location>
        <begin position="259"/>
        <end position="320"/>
    </location>
</feature>
<keyword evidence="5" id="KW-1185">Reference proteome</keyword>
<dbReference type="Pfam" id="PF03962">
    <property type="entry name" value="Mnd1"/>
    <property type="match status" value="1"/>
</dbReference>
<evidence type="ECO:0000256" key="1">
    <source>
        <dbReference type="SAM" id="Coils"/>
    </source>
</evidence>
<protein>
    <recommendedName>
        <fullName evidence="3">Mnd1 HTH domain-containing protein</fullName>
    </recommendedName>
</protein>
<evidence type="ECO:0000313" key="5">
    <source>
        <dbReference type="Proteomes" id="UP001177140"/>
    </source>
</evidence>
<accession>A0AA42B2P5</accession>
<dbReference type="EMBL" id="JAJJMA010301828">
    <property type="protein sequence ID" value="MCL7048196.1"/>
    <property type="molecule type" value="Genomic_DNA"/>
</dbReference>
<evidence type="ECO:0000256" key="2">
    <source>
        <dbReference type="SAM" id="MobiDB-lite"/>
    </source>
</evidence>
<feature type="domain" description="Mnd1 HTH" evidence="3">
    <location>
        <begin position="190"/>
        <end position="248"/>
    </location>
</feature>
<dbReference type="AlphaFoldDB" id="A0AA42B2P5"/>
<name>A0AA42B2P5_PAPNU</name>
<evidence type="ECO:0000313" key="4">
    <source>
        <dbReference type="EMBL" id="MCL7048196.1"/>
    </source>
</evidence>
<feature type="region of interest" description="Disordered" evidence="2">
    <location>
        <begin position="1"/>
        <end position="113"/>
    </location>
</feature>
<dbReference type="Proteomes" id="UP001177140">
    <property type="component" value="Unassembled WGS sequence"/>
</dbReference>
<proteinExistence type="predicted"/>
<evidence type="ECO:0000259" key="3">
    <source>
        <dbReference type="Pfam" id="PF03962"/>
    </source>
</evidence>
<sequence>KKRSHDCQNSGSSGGGGVEVVDSIPPVNPTVVVVASPPPPPAPPSSGVYVRKKKSPVRPSVAAAPLPTPPPPPPPSITIASSVVAAPAQPIKPRSASVKRSGECEGGEAMDSTSPVKLTAVAAPPSVLQPVGEKLIHPPQPQAATSMVKPTVVAASLEPAAPVSPTSNASVGKKMSKKRGLSLEEKREKMLQIFYDSQDFYLLKELEKMGPKKGVISQSVKDVIQSLVDDDLVLKDKIGSSVYFWSLPSCAGNQLRNASNKLESEIRSSKKRLAELIAQKDALKKGREASDEQEEALIDLKTVEIKYNELKNEMGNYADNDPATLEAMIDILIFLYIFTLAEKATLVSHAAANRWTDFFLLIQYCITEDFDYLELLEPESAAQPASC</sequence>
<organism evidence="4 5">
    <name type="scientific">Papaver nudicaule</name>
    <name type="common">Iceland poppy</name>
    <dbReference type="NCBI Taxonomy" id="74823"/>
    <lineage>
        <taxon>Eukaryota</taxon>
        <taxon>Viridiplantae</taxon>
        <taxon>Streptophyta</taxon>
        <taxon>Embryophyta</taxon>
        <taxon>Tracheophyta</taxon>
        <taxon>Spermatophyta</taxon>
        <taxon>Magnoliopsida</taxon>
        <taxon>Ranunculales</taxon>
        <taxon>Papaveraceae</taxon>
        <taxon>Papaveroideae</taxon>
        <taxon>Papaver</taxon>
    </lineage>
</organism>
<feature type="non-terminal residue" evidence="4">
    <location>
        <position position="1"/>
    </location>
</feature>
<feature type="compositionally biased region" description="Pro residues" evidence="2">
    <location>
        <begin position="66"/>
        <end position="76"/>
    </location>
</feature>
<keyword evidence="1" id="KW-0175">Coiled coil</keyword>
<comment type="caution">
    <text evidence="4">The sequence shown here is derived from an EMBL/GenBank/DDBJ whole genome shotgun (WGS) entry which is preliminary data.</text>
</comment>
<reference evidence="4" key="1">
    <citation type="submission" date="2022-03" db="EMBL/GenBank/DDBJ databases">
        <title>A functionally conserved STORR gene fusion in Papaver species that diverged 16.8 million years ago.</title>
        <authorList>
            <person name="Catania T."/>
        </authorList>
    </citation>
    <scope>NUCLEOTIDE SEQUENCE</scope>
    <source>
        <strain evidence="4">S-191538</strain>
    </source>
</reference>
<gene>
    <name evidence="4" type="ORF">MKW94_011218</name>
</gene>